<accession>A0AAD7RKX1</accession>
<sequence>MPIVLDPARLDDGGGIEETLRRNKAQYHQSCRLMFNNTKLERARKRRAESAQPVECQTKLRRTSLEGQTCFICDKEAPSSELRQVMTMNLNNRLNECAQTLNDGKLLARLSGGDAIAQELKYHFACLTDLYNRERTYLRATKRLEQERAPEEDAHPQAFSELVTYLVETTRSGEGPAVFRLADIVHLYAQRLEQLGVDAPAVNSTRLKEKLLSEIPELEAHKQGRDVLLAFQKDVGFVLSEASDYYSEAIILGKAANILRRHMLDHKSTFDGTFHELCIEQAIPLTLLQFVAMLEHGADIKSQLRFGASKTDLAIAQLLQYNCYARVLEISAQLGDATVSKYVEDGVVCPPVLRKGLFTTSAMDNIDHNPTATTATTSFHGTSVSVFQHPTKEDKGEECGQLKFGEKKVKTVPELPDSFTNVRPAFFTKKKPSPPQSGVTHPDTSLLRPQLAMEYEWLEKVTVTDGPVDVTWSAHHASQKRGKPFEVSITSLLPLLQDQAHSVATVKHVMDKIKEIVAFLNPGQVPVIAADQPIYAVAKQVQWHWPENYGEDKFVIMFGGLHIEMAALKSIGTLLQDSGWTGALVEAGIASPGTADSFLTVSSITRTRQMHQITGCSLYKLLKAAHMDYSKETDEQPEESLAELIPYFFANNNVNYARWLPIHYRDMVTLEQKHPQLAQEFQSGNFVVHKSSRQFSAMAIDQAHEQANAVIEADGVRSA</sequence>
<comment type="caution">
    <text evidence="1">The sequence shown here is derived from an EMBL/GenBank/DDBJ whole genome shotgun (WGS) entry which is preliminary data.</text>
</comment>
<dbReference type="AlphaFoldDB" id="A0AAD7RKX1"/>
<dbReference type="PANTHER" id="PTHR47018:SF1">
    <property type="entry name" value="TESMIN_TSO1-LIKE CXC DOMAIN-CONTAINING PROTEIN"/>
    <property type="match status" value="1"/>
</dbReference>
<evidence type="ECO:0000313" key="2">
    <source>
        <dbReference type="Proteomes" id="UP001221898"/>
    </source>
</evidence>
<gene>
    <name evidence="1" type="ORF">AAFF_G00178330</name>
</gene>
<dbReference type="PANTHER" id="PTHR47018">
    <property type="entry name" value="CXC DOMAIN-CONTAINING PROTEIN-RELATED"/>
    <property type="match status" value="1"/>
</dbReference>
<proteinExistence type="predicted"/>
<protein>
    <submittedName>
        <fullName evidence="1">Uncharacterized protein</fullName>
    </submittedName>
</protein>
<keyword evidence="2" id="KW-1185">Reference proteome</keyword>
<dbReference type="Proteomes" id="UP001221898">
    <property type="component" value="Unassembled WGS sequence"/>
</dbReference>
<name>A0AAD7RKX1_9TELE</name>
<reference evidence="1" key="1">
    <citation type="journal article" date="2023" name="Science">
        <title>Genome structures resolve the early diversification of teleost fishes.</title>
        <authorList>
            <person name="Parey E."/>
            <person name="Louis A."/>
            <person name="Montfort J."/>
            <person name="Bouchez O."/>
            <person name="Roques C."/>
            <person name="Iampietro C."/>
            <person name="Lluch J."/>
            <person name="Castinel A."/>
            <person name="Donnadieu C."/>
            <person name="Desvignes T."/>
            <person name="Floi Bucao C."/>
            <person name="Jouanno E."/>
            <person name="Wen M."/>
            <person name="Mejri S."/>
            <person name="Dirks R."/>
            <person name="Jansen H."/>
            <person name="Henkel C."/>
            <person name="Chen W.J."/>
            <person name="Zahm M."/>
            <person name="Cabau C."/>
            <person name="Klopp C."/>
            <person name="Thompson A.W."/>
            <person name="Robinson-Rechavi M."/>
            <person name="Braasch I."/>
            <person name="Lecointre G."/>
            <person name="Bobe J."/>
            <person name="Postlethwait J.H."/>
            <person name="Berthelot C."/>
            <person name="Roest Crollius H."/>
            <person name="Guiguen Y."/>
        </authorList>
    </citation>
    <scope>NUCLEOTIDE SEQUENCE</scope>
    <source>
        <strain evidence="1">NC1722</strain>
    </source>
</reference>
<evidence type="ECO:0000313" key="1">
    <source>
        <dbReference type="EMBL" id="KAJ8386012.1"/>
    </source>
</evidence>
<dbReference type="EMBL" id="JAINUG010000237">
    <property type="protein sequence ID" value="KAJ8386012.1"/>
    <property type="molecule type" value="Genomic_DNA"/>
</dbReference>
<organism evidence="1 2">
    <name type="scientific">Aldrovandia affinis</name>
    <dbReference type="NCBI Taxonomy" id="143900"/>
    <lineage>
        <taxon>Eukaryota</taxon>
        <taxon>Metazoa</taxon>
        <taxon>Chordata</taxon>
        <taxon>Craniata</taxon>
        <taxon>Vertebrata</taxon>
        <taxon>Euteleostomi</taxon>
        <taxon>Actinopterygii</taxon>
        <taxon>Neopterygii</taxon>
        <taxon>Teleostei</taxon>
        <taxon>Notacanthiformes</taxon>
        <taxon>Halosauridae</taxon>
        <taxon>Aldrovandia</taxon>
    </lineage>
</organism>